<name>M0IRN1_9EURY</name>
<keyword evidence="1" id="KW-0175">Coiled coil</keyword>
<accession>M0IRN1</accession>
<feature type="coiled-coil region" evidence="1">
    <location>
        <begin position="240"/>
        <end position="284"/>
    </location>
</feature>
<dbReference type="Proteomes" id="UP000011550">
    <property type="component" value="Unassembled WGS sequence"/>
</dbReference>
<keyword evidence="4" id="KW-1185">Reference proteome</keyword>
<proteinExistence type="predicted"/>
<gene>
    <name evidence="3" type="ORF">C440_02713</name>
</gene>
<sequence length="333" mass="36396">MGQTGSEHERDSIIGLSKDEATERLVAVDDAHDPATVRAVLDHVTEDDVVTRAGVDDAVTDTSMILSTAETRVELASIALSDARETAGDAAAIDAVRSRLETFESKVSTAADRIDELGSTVQTLSRWHAESRPVFDVVTGLRHAASEAQTLAARADDIQLNIEEFEHWISNHGVRVREFEADIDALEHALSDLEGSVETVTTDSDTADEADDSDDPTETDTNATAWFDATLRSHVLALLVADVRAELADLRELAARADADADDLETGAARLDELDSRLERLDTRLDEHACPAWTDEYGERIASFRDRLDAFEPPVSWGAVQSELEQYQPERDG</sequence>
<dbReference type="STRING" id="662479.C440_02713"/>
<evidence type="ECO:0000313" key="3">
    <source>
        <dbReference type="EMBL" id="ELZ98124.1"/>
    </source>
</evidence>
<dbReference type="AlphaFoldDB" id="M0IRN1"/>
<feature type="region of interest" description="Disordered" evidence="2">
    <location>
        <begin position="194"/>
        <end position="221"/>
    </location>
</feature>
<protein>
    <submittedName>
        <fullName evidence="3">Halo transducer protein</fullName>
    </submittedName>
</protein>
<dbReference type="Gene3D" id="1.20.5.340">
    <property type="match status" value="1"/>
</dbReference>
<dbReference type="RefSeq" id="WP_008318013.1">
    <property type="nucleotide sequence ID" value="NZ_AOLN01000004.1"/>
</dbReference>
<evidence type="ECO:0000256" key="2">
    <source>
        <dbReference type="SAM" id="MobiDB-lite"/>
    </source>
</evidence>
<organism evidence="3 4">
    <name type="scientific">Haloferax mucosum ATCC BAA-1512</name>
    <dbReference type="NCBI Taxonomy" id="662479"/>
    <lineage>
        <taxon>Archaea</taxon>
        <taxon>Methanobacteriati</taxon>
        <taxon>Methanobacteriota</taxon>
        <taxon>Stenosarchaea group</taxon>
        <taxon>Halobacteria</taxon>
        <taxon>Halobacteriales</taxon>
        <taxon>Haloferacaceae</taxon>
        <taxon>Haloferax</taxon>
    </lineage>
</organism>
<evidence type="ECO:0000256" key="1">
    <source>
        <dbReference type="SAM" id="Coils"/>
    </source>
</evidence>
<dbReference type="PATRIC" id="fig|662479.7.peg.556"/>
<evidence type="ECO:0000313" key="4">
    <source>
        <dbReference type="Proteomes" id="UP000011550"/>
    </source>
</evidence>
<dbReference type="EMBL" id="AOLN01000004">
    <property type="protein sequence ID" value="ELZ98124.1"/>
    <property type="molecule type" value="Genomic_DNA"/>
</dbReference>
<feature type="compositionally biased region" description="Acidic residues" evidence="2">
    <location>
        <begin position="205"/>
        <end position="218"/>
    </location>
</feature>
<comment type="caution">
    <text evidence="3">The sequence shown here is derived from an EMBL/GenBank/DDBJ whole genome shotgun (WGS) entry which is preliminary data.</text>
</comment>
<reference evidence="3 4" key="1">
    <citation type="journal article" date="2014" name="PLoS Genet.">
        <title>Phylogenetically driven sequencing of extremely halophilic archaea reveals strategies for static and dynamic osmo-response.</title>
        <authorList>
            <person name="Becker E.A."/>
            <person name="Seitzer P.M."/>
            <person name="Tritt A."/>
            <person name="Larsen D."/>
            <person name="Krusor M."/>
            <person name="Yao A.I."/>
            <person name="Wu D."/>
            <person name="Madern D."/>
            <person name="Eisen J.A."/>
            <person name="Darling A.E."/>
            <person name="Facciotti M.T."/>
        </authorList>
    </citation>
    <scope>NUCLEOTIDE SEQUENCE [LARGE SCALE GENOMIC DNA]</scope>
    <source>
        <strain evidence="3 4">ATCC BAA-1512</strain>
    </source>
</reference>
<dbReference type="OrthoDB" id="271582at2157"/>